<feature type="transmembrane region" description="Helical" evidence="1">
    <location>
        <begin position="79"/>
        <end position="96"/>
    </location>
</feature>
<dbReference type="EMBL" id="QZFR01000005">
    <property type="protein sequence ID" value="RXV75368.1"/>
    <property type="molecule type" value="Genomic_DNA"/>
</dbReference>
<evidence type="ECO:0000313" key="2">
    <source>
        <dbReference type="EMBL" id="RXV75368.1"/>
    </source>
</evidence>
<keyword evidence="1" id="KW-1133">Transmembrane helix</keyword>
<feature type="transmembrane region" description="Helical" evidence="1">
    <location>
        <begin position="12"/>
        <end position="30"/>
    </location>
</feature>
<dbReference type="AlphaFoldDB" id="A0A4Q2AYX3"/>
<keyword evidence="1" id="KW-0812">Transmembrane</keyword>
<name>A0A4Q2AYX3_9LACO</name>
<proteinExistence type="predicted"/>
<feature type="transmembrane region" description="Helical" evidence="1">
    <location>
        <begin position="102"/>
        <end position="124"/>
    </location>
</feature>
<feature type="transmembrane region" description="Helical" evidence="1">
    <location>
        <begin position="50"/>
        <end position="67"/>
    </location>
</feature>
<dbReference type="RefSeq" id="WP_119448110.1">
    <property type="nucleotide sequence ID" value="NZ_CP121161.1"/>
</dbReference>
<accession>A0A4Q2AYX3</accession>
<dbReference type="Proteomes" id="UP000289316">
    <property type="component" value="Unassembled WGS sequence"/>
</dbReference>
<protein>
    <submittedName>
        <fullName evidence="2">Uncharacterized protein</fullName>
    </submittedName>
</protein>
<keyword evidence="1" id="KW-0472">Membrane</keyword>
<evidence type="ECO:0000256" key="1">
    <source>
        <dbReference type="SAM" id="Phobius"/>
    </source>
</evidence>
<gene>
    <name evidence="2" type="ORF">D6C19_01605</name>
</gene>
<organism evidence="2 3">
    <name type="scientific">Ligilactobacillus murinus</name>
    <dbReference type="NCBI Taxonomy" id="1622"/>
    <lineage>
        <taxon>Bacteria</taxon>
        <taxon>Bacillati</taxon>
        <taxon>Bacillota</taxon>
        <taxon>Bacilli</taxon>
        <taxon>Lactobacillales</taxon>
        <taxon>Lactobacillaceae</taxon>
        <taxon>Ligilactobacillus</taxon>
    </lineage>
</organism>
<reference evidence="2 3" key="1">
    <citation type="submission" date="2018-09" db="EMBL/GenBank/DDBJ databases">
        <title>Murine metabolic-syndrome-specific gut microbial biobank.</title>
        <authorList>
            <person name="Liu C."/>
        </authorList>
    </citation>
    <scope>NUCLEOTIDE SEQUENCE [LARGE SCALE GENOMIC DNA]</scope>
    <source>
        <strain evidence="2 3">C-30</strain>
    </source>
</reference>
<evidence type="ECO:0000313" key="3">
    <source>
        <dbReference type="Proteomes" id="UP000289316"/>
    </source>
</evidence>
<sequence length="127" mass="14500">MIKNLKKNRFWLFKALETYALALYFIVKRSSGIFSLDGYGYLEVLDDPPFVFLLAAVGTVTLVYALWDVKHLFYRPVMTGLLTGVWLLFFLSFAITDALVGVYIGFPGIFAFFVLTEMVTEIFAKGW</sequence>
<dbReference type="OrthoDB" id="2309195at2"/>
<comment type="caution">
    <text evidence="2">The sequence shown here is derived from an EMBL/GenBank/DDBJ whole genome shotgun (WGS) entry which is preliminary data.</text>
</comment>